<accession>A0A182VU52</accession>
<evidence type="ECO:0000313" key="2">
    <source>
        <dbReference type="Proteomes" id="UP000075920"/>
    </source>
</evidence>
<dbReference type="Proteomes" id="UP000075920">
    <property type="component" value="Unassembled WGS sequence"/>
</dbReference>
<evidence type="ECO:0000313" key="1">
    <source>
        <dbReference type="EnsemblMetazoa" id="AMIN001596-PA"/>
    </source>
</evidence>
<dbReference type="VEuPathDB" id="VectorBase:AMIN001596"/>
<dbReference type="EnsemblMetazoa" id="AMIN001596-RA">
    <property type="protein sequence ID" value="AMIN001596-PA"/>
    <property type="gene ID" value="AMIN001596"/>
</dbReference>
<dbReference type="AlphaFoldDB" id="A0A182VU52"/>
<keyword evidence="2" id="KW-1185">Reference proteome</keyword>
<organism evidence="1 2">
    <name type="scientific">Anopheles minimus</name>
    <dbReference type="NCBI Taxonomy" id="112268"/>
    <lineage>
        <taxon>Eukaryota</taxon>
        <taxon>Metazoa</taxon>
        <taxon>Ecdysozoa</taxon>
        <taxon>Arthropoda</taxon>
        <taxon>Hexapoda</taxon>
        <taxon>Insecta</taxon>
        <taxon>Pterygota</taxon>
        <taxon>Neoptera</taxon>
        <taxon>Endopterygota</taxon>
        <taxon>Diptera</taxon>
        <taxon>Nematocera</taxon>
        <taxon>Culicoidea</taxon>
        <taxon>Culicidae</taxon>
        <taxon>Anophelinae</taxon>
        <taxon>Anopheles</taxon>
    </lineage>
</organism>
<protein>
    <submittedName>
        <fullName evidence="1">Uncharacterized protein</fullName>
    </submittedName>
</protein>
<reference evidence="1" key="2">
    <citation type="submission" date="2020-05" db="UniProtKB">
        <authorList>
            <consortium name="EnsemblMetazoa"/>
        </authorList>
    </citation>
    <scope>IDENTIFICATION</scope>
    <source>
        <strain evidence="1">MINIMUS1</strain>
    </source>
</reference>
<dbReference type="STRING" id="112268.A0A182VU52"/>
<name>A0A182VU52_9DIPT</name>
<proteinExistence type="predicted"/>
<sequence length="130" mass="14812">MPRPERRQSLTISYMFECNCQASDADWPTYANMIPSEAVLYNLHSDCQGVRCGACGHVVDFGERIRMLRVSWIARLLALSKNAAFLMIFDQVLVSPNRDYQMCQQGMRHSHLDLGSCYVAYPSSEINVRS</sequence>
<reference evidence="2" key="1">
    <citation type="submission" date="2013-03" db="EMBL/GenBank/DDBJ databases">
        <title>The Genome Sequence of Anopheles minimus MINIMUS1.</title>
        <authorList>
            <consortium name="The Broad Institute Genomics Platform"/>
            <person name="Neafsey D.E."/>
            <person name="Walton C."/>
            <person name="Walker B."/>
            <person name="Young S.K."/>
            <person name="Zeng Q."/>
            <person name="Gargeya S."/>
            <person name="Fitzgerald M."/>
            <person name="Haas B."/>
            <person name="Abouelleil A."/>
            <person name="Allen A.W."/>
            <person name="Alvarado L."/>
            <person name="Arachchi H.M."/>
            <person name="Berlin A.M."/>
            <person name="Chapman S.B."/>
            <person name="Gainer-Dewar J."/>
            <person name="Goldberg J."/>
            <person name="Griggs A."/>
            <person name="Gujja S."/>
            <person name="Hansen M."/>
            <person name="Howarth C."/>
            <person name="Imamovic A."/>
            <person name="Ireland A."/>
            <person name="Larimer J."/>
            <person name="McCowan C."/>
            <person name="Murphy C."/>
            <person name="Pearson M."/>
            <person name="Poon T.W."/>
            <person name="Priest M."/>
            <person name="Roberts A."/>
            <person name="Saif S."/>
            <person name="Shea T."/>
            <person name="Sisk P."/>
            <person name="Sykes S."/>
            <person name="Wortman J."/>
            <person name="Nusbaum C."/>
            <person name="Birren B."/>
        </authorList>
    </citation>
    <scope>NUCLEOTIDE SEQUENCE [LARGE SCALE GENOMIC DNA]</scope>
    <source>
        <strain evidence="2">MINIMUS1</strain>
    </source>
</reference>